<dbReference type="Proteomes" id="UP001062846">
    <property type="component" value="Chromosome 1"/>
</dbReference>
<name>A0ACC0Q6L1_RHOML</name>
<sequence>MLMVDDAGGVPLQLMLVVWCGVVVDEEGEWGDNAGWELGIGEGEAKGRGFNGGGVVASCGVSSFYKIGYERAMTSKRKPTLVGNGEKDERIQPLRDGNIRAEIQDGRDHHAVHVQEEIQRIQAMDRKGKAMYVGRGKQNSKTQPLHEINIGAAREGHYANIGNNARIREVESLRDKNVGVEIHEERNVNIIHIHEVRAPLVKDSTEKNDNHQVRAPFEASIVGSISLFHLRQPNTNAVVHVLSSISSVSSVPMMDHQLRPSNQFTSSLVSV</sequence>
<proteinExistence type="predicted"/>
<evidence type="ECO:0000313" key="2">
    <source>
        <dbReference type="Proteomes" id="UP001062846"/>
    </source>
</evidence>
<accession>A0ACC0Q6L1</accession>
<comment type="caution">
    <text evidence="1">The sequence shown here is derived from an EMBL/GenBank/DDBJ whole genome shotgun (WGS) entry which is preliminary data.</text>
</comment>
<dbReference type="EMBL" id="CM046388">
    <property type="protein sequence ID" value="KAI8573109.1"/>
    <property type="molecule type" value="Genomic_DNA"/>
</dbReference>
<reference evidence="1" key="1">
    <citation type="submission" date="2022-02" db="EMBL/GenBank/DDBJ databases">
        <title>Plant Genome Project.</title>
        <authorList>
            <person name="Zhang R.-G."/>
        </authorList>
    </citation>
    <scope>NUCLEOTIDE SEQUENCE</scope>
    <source>
        <strain evidence="1">AT1</strain>
    </source>
</reference>
<protein>
    <submittedName>
        <fullName evidence="1">Uncharacterized protein</fullName>
    </submittedName>
</protein>
<keyword evidence="2" id="KW-1185">Reference proteome</keyword>
<gene>
    <name evidence="1" type="ORF">RHMOL_Rhmol01G0252800</name>
</gene>
<organism evidence="1 2">
    <name type="scientific">Rhododendron molle</name>
    <name type="common">Chinese azalea</name>
    <name type="synonym">Azalea mollis</name>
    <dbReference type="NCBI Taxonomy" id="49168"/>
    <lineage>
        <taxon>Eukaryota</taxon>
        <taxon>Viridiplantae</taxon>
        <taxon>Streptophyta</taxon>
        <taxon>Embryophyta</taxon>
        <taxon>Tracheophyta</taxon>
        <taxon>Spermatophyta</taxon>
        <taxon>Magnoliopsida</taxon>
        <taxon>eudicotyledons</taxon>
        <taxon>Gunneridae</taxon>
        <taxon>Pentapetalae</taxon>
        <taxon>asterids</taxon>
        <taxon>Ericales</taxon>
        <taxon>Ericaceae</taxon>
        <taxon>Ericoideae</taxon>
        <taxon>Rhodoreae</taxon>
        <taxon>Rhododendron</taxon>
    </lineage>
</organism>
<evidence type="ECO:0000313" key="1">
    <source>
        <dbReference type="EMBL" id="KAI8573109.1"/>
    </source>
</evidence>